<keyword evidence="1" id="KW-0472">Membrane</keyword>
<accession>A0A319BS72</accession>
<proteinExistence type="predicted"/>
<dbReference type="Proteomes" id="UP000248405">
    <property type="component" value="Unassembled WGS sequence"/>
</dbReference>
<feature type="transmembrane region" description="Helical" evidence="1">
    <location>
        <begin position="26"/>
        <end position="45"/>
    </location>
</feature>
<reference evidence="2" key="1">
    <citation type="submission" date="2016-12" db="EMBL/GenBank/DDBJ databases">
        <title>The genomes of Aspergillus section Nigri reveals drivers in fungal speciation.</title>
        <authorList>
            <consortium name="DOE Joint Genome Institute"/>
            <person name="Vesth T.C."/>
            <person name="Nybo J."/>
            <person name="Theobald S."/>
            <person name="Brandl J."/>
            <person name="Frisvad J.C."/>
            <person name="Nielsen K.F."/>
            <person name="Lyhne E.K."/>
            <person name="Kogle M.E."/>
            <person name="Kuo A."/>
            <person name="Riley R."/>
            <person name="Clum A."/>
            <person name="Nolan M."/>
            <person name="Lipzen A."/>
            <person name="Salamov A."/>
            <person name="Henrissat B."/>
            <person name="Wiebenga A."/>
            <person name="De Vries R.P."/>
            <person name="Grigoriev I.V."/>
            <person name="Mortensen U.H."/>
            <person name="Andersen M.R."/>
            <person name="Baker S.E."/>
        </authorList>
    </citation>
    <scope>NUCLEOTIDE SEQUENCE [LARGE SCALE GENOMIC DNA]</scope>
    <source>
        <strain evidence="2">CBS 113365</strain>
    </source>
</reference>
<keyword evidence="1" id="KW-0812">Transmembrane</keyword>
<dbReference type="GeneID" id="37209982"/>
<name>A0A319BS72_ASPVC</name>
<evidence type="ECO:0000256" key="1">
    <source>
        <dbReference type="SAM" id="Phobius"/>
    </source>
</evidence>
<dbReference type="RefSeq" id="XP_025567864.1">
    <property type="nucleotide sequence ID" value="XM_025705390.1"/>
</dbReference>
<keyword evidence="3" id="KW-1185">Reference proteome</keyword>
<dbReference type="AlphaFoldDB" id="A0A319BS72"/>
<sequence>MPQSAATVEPAQRGWPACQESIPRKLVVWASHSIFLVLASHAIILPHTHPLLSAYGPDVDPRDP</sequence>
<gene>
    <name evidence="2" type="ORF">BO88DRAFT_399757</name>
</gene>
<keyword evidence="1" id="KW-1133">Transmembrane helix</keyword>
<organism evidence="2 3">
    <name type="scientific">Aspergillus vadensis (strain CBS 113365 / IMI 142717 / IBT 24658)</name>
    <dbReference type="NCBI Taxonomy" id="1448311"/>
    <lineage>
        <taxon>Eukaryota</taxon>
        <taxon>Fungi</taxon>
        <taxon>Dikarya</taxon>
        <taxon>Ascomycota</taxon>
        <taxon>Pezizomycotina</taxon>
        <taxon>Eurotiomycetes</taxon>
        <taxon>Eurotiomycetidae</taxon>
        <taxon>Eurotiales</taxon>
        <taxon>Aspergillaceae</taxon>
        <taxon>Aspergillus</taxon>
        <taxon>Aspergillus subgen. Circumdati</taxon>
    </lineage>
</organism>
<evidence type="ECO:0000313" key="2">
    <source>
        <dbReference type="EMBL" id="PYH74070.1"/>
    </source>
</evidence>
<protein>
    <submittedName>
        <fullName evidence="2">Uncharacterized protein</fullName>
    </submittedName>
</protein>
<evidence type="ECO:0000313" key="3">
    <source>
        <dbReference type="Proteomes" id="UP000248405"/>
    </source>
</evidence>
<dbReference type="EMBL" id="KZ821614">
    <property type="protein sequence ID" value="PYH74070.1"/>
    <property type="molecule type" value="Genomic_DNA"/>
</dbReference>